<dbReference type="Pfam" id="PF04972">
    <property type="entry name" value="BON"/>
    <property type="match status" value="2"/>
</dbReference>
<evidence type="ECO:0000259" key="2">
    <source>
        <dbReference type="PROSITE" id="PS50914"/>
    </source>
</evidence>
<dbReference type="SMART" id="SM00749">
    <property type="entry name" value="BON"/>
    <property type="match status" value="2"/>
</dbReference>
<gene>
    <name evidence="3" type="ORF">ACFQNJ_13360</name>
</gene>
<organism evidence="3 4">
    <name type="scientific">Hydrogenophaga bisanensis</name>
    <dbReference type="NCBI Taxonomy" id="439611"/>
    <lineage>
        <taxon>Bacteria</taxon>
        <taxon>Pseudomonadati</taxon>
        <taxon>Pseudomonadota</taxon>
        <taxon>Betaproteobacteria</taxon>
        <taxon>Burkholderiales</taxon>
        <taxon>Comamonadaceae</taxon>
        <taxon>Hydrogenophaga</taxon>
    </lineage>
</organism>
<dbReference type="PANTHER" id="PTHR34606:SF15">
    <property type="entry name" value="BON DOMAIN-CONTAINING PROTEIN"/>
    <property type="match status" value="1"/>
</dbReference>
<comment type="caution">
    <text evidence="3">The sequence shown here is derived from an EMBL/GenBank/DDBJ whole genome shotgun (WGS) entry which is preliminary data.</text>
</comment>
<sequence>MSLPMSARRLACLALPLTVAATVLPACTPLVIGGAAVTGAMVATDRRSSGAQLDDQGIELRAASNVRETVGSRVRVNITSYNRKALITGEAATERDKQLVEEAVRKTTNVAGVFNEVGIANSPGLREQANDSLITGRVKAAMIDAKDVPASAIKVVTERGTVYLMGLVTQKEADRATEVARTTQGVQKVVRVFEVLSDQEIARLQAATASTSSPTPAGSSQ</sequence>
<protein>
    <submittedName>
        <fullName evidence="3">BON domain-containing protein</fullName>
    </submittedName>
</protein>
<keyword evidence="1" id="KW-0732">Signal</keyword>
<dbReference type="Proteomes" id="UP001596495">
    <property type="component" value="Unassembled WGS sequence"/>
</dbReference>
<proteinExistence type="predicted"/>
<keyword evidence="4" id="KW-1185">Reference proteome</keyword>
<dbReference type="InterPro" id="IPR014004">
    <property type="entry name" value="Transpt-assoc_nodulatn_dom_bac"/>
</dbReference>
<feature type="signal peptide" evidence="1">
    <location>
        <begin position="1"/>
        <end position="20"/>
    </location>
</feature>
<feature type="domain" description="BON" evidence="2">
    <location>
        <begin position="54"/>
        <end position="121"/>
    </location>
</feature>
<dbReference type="InterPro" id="IPR051686">
    <property type="entry name" value="Lipoprotein_DolP"/>
</dbReference>
<evidence type="ECO:0000256" key="1">
    <source>
        <dbReference type="SAM" id="SignalP"/>
    </source>
</evidence>
<evidence type="ECO:0000313" key="4">
    <source>
        <dbReference type="Proteomes" id="UP001596495"/>
    </source>
</evidence>
<dbReference type="EMBL" id="JBHTBX010000008">
    <property type="protein sequence ID" value="MFC7435496.1"/>
    <property type="molecule type" value="Genomic_DNA"/>
</dbReference>
<dbReference type="PANTHER" id="PTHR34606">
    <property type="entry name" value="BON DOMAIN-CONTAINING PROTEIN"/>
    <property type="match status" value="1"/>
</dbReference>
<accession>A0ABW2RBM6</accession>
<dbReference type="PROSITE" id="PS50914">
    <property type="entry name" value="BON"/>
    <property type="match status" value="2"/>
</dbReference>
<dbReference type="RefSeq" id="WP_382258258.1">
    <property type="nucleotide sequence ID" value="NZ_JBHTBX010000008.1"/>
</dbReference>
<feature type="domain" description="BON" evidence="2">
    <location>
        <begin position="130"/>
        <end position="197"/>
    </location>
</feature>
<dbReference type="InterPro" id="IPR007055">
    <property type="entry name" value="BON_dom"/>
</dbReference>
<name>A0ABW2RBM6_9BURK</name>
<feature type="chain" id="PRO_5046557845" evidence="1">
    <location>
        <begin position="21"/>
        <end position="221"/>
    </location>
</feature>
<reference evidence="4" key="1">
    <citation type="journal article" date="2019" name="Int. J. Syst. Evol. Microbiol.">
        <title>The Global Catalogue of Microorganisms (GCM) 10K type strain sequencing project: providing services to taxonomists for standard genome sequencing and annotation.</title>
        <authorList>
            <consortium name="The Broad Institute Genomics Platform"/>
            <consortium name="The Broad Institute Genome Sequencing Center for Infectious Disease"/>
            <person name="Wu L."/>
            <person name="Ma J."/>
        </authorList>
    </citation>
    <scope>NUCLEOTIDE SEQUENCE [LARGE SCALE GENOMIC DNA]</scope>
    <source>
        <strain evidence="4">CCUG 54518</strain>
    </source>
</reference>
<evidence type="ECO:0000313" key="3">
    <source>
        <dbReference type="EMBL" id="MFC7435496.1"/>
    </source>
</evidence>